<evidence type="ECO:0000256" key="4">
    <source>
        <dbReference type="ARBA" id="ARBA00022741"/>
    </source>
</evidence>
<dbReference type="GO" id="GO:0003989">
    <property type="term" value="F:acetyl-CoA carboxylase activity"/>
    <property type="evidence" value="ECO:0007669"/>
    <property type="project" value="UniProtKB-EC"/>
</dbReference>
<reference evidence="10 11" key="1">
    <citation type="submission" date="2023-07" db="EMBL/GenBank/DDBJ databases">
        <title>Genomic Encyclopedia of Type Strains, Phase IV (KMG-IV): sequencing the most valuable type-strain genomes for metagenomic binning, comparative biology and taxonomic classification.</title>
        <authorList>
            <person name="Goeker M."/>
        </authorList>
    </citation>
    <scope>NUCLEOTIDE SEQUENCE [LARGE SCALE GENOMIC DNA]</scope>
    <source>
        <strain evidence="10 11">DSM 1111</strain>
    </source>
</reference>
<comment type="catalytic activity">
    <reaction evidence="6">
        <text>N(6)-biotinyl-L-lysyl-[protein] + hydrogencarbonate + ATP = N(6)-carboxybiotinyl-L-lysyl-[protein] + ADP + phosphate + H(+)</text>
        <dbReference type="Rhea" id="RHEA:13501"/>
        <dbReference type="Rhea" id="RHEA-COMP:10505"/>
        <dbReference type="Rhea" id="RHEA-COMP:10506"/>
        <dbReference type="ChEBI" id="CHEBI:15378"/>
        <dbReference type="ChEBI" id="CHEBI:17544"/>
        <dbReference type="ChEBI" id="CHEBI:30616"/>
        <dbReference type="ChEBI" id="CHEBI:43474"/>
        <dbReference type="ChEBI" id="CHEBI:83144"/>
        <dbReference type="ChEBI" id="CHEBI:83145"/>
        <dbReference type="ChEBI" id="CHEBI:456216"/>
        <dbReference type="EC" id="6.3.4.14"/>
    </reaction>
</comment>
<dbReference type="SUPFAM" id="SSF56059">
    <property type="entry name" value="Glutathione synthetase ATP-binding domain-like"/>
    <property type="match status" value="1"/>
</dbReference>
<sequence>MTIRSILVANRGEIAVRIIRAAKALGIRTVQVYSAADRDMLAVKMADASVEIGPPSAAKSYLNIAAVMKAAVETGVDAVHPGYGFLSENAAFAQAVVDAGLIFIGPSADAIRLLGDKVEARKVAKAAGVPTVPGSDGRVDDLDAARAVVAGIGFPVMIKAAAGGGGRGIRIAETMEDFERHFPQASAEALAAFGDGGLYVEKVITRARHVEVQVLGDGIDAVHCFERECSLQRRRQKVWEEAPAFRLPDAVRAKLCASAVALAREVRYRGAGTVEYLYDEASGEFYFIEVNTRIQVEHPVTEMVTGIDLVQEMIRIAGGARLSVRQDEIKVQGHAIECRINAEDPARGFLPAPGTIESLSVPEGEGIRFDTMLYAGYQVPPFYDSLLGKLIVWGETRESCIARLSEALQTLEIKGLATTIPLHQALAADPAVASGDVHTRFLEPWLDTAFQTAVPPKEVA</sequence>
<keyword evidence="3 10" id="KW-0436">Ligase</keyword>
<keyword evidence="5 7" id="KW-0067">ATP-binding</keyword>
<dbReference type="EMBL" id="JAUSUW010000004">
    <property type="protein sequence ID" value="MDQ0420847.1"/>
    <property type="molecule type" value="Genomic_DNA"/>
</dbReference>
<dbReference type="RefSeq" id="WP_307371946.1">
    <property type="nucleotide sequence ID" value="NZ_JAUSUW010000004.1"/>
</dbReference>
<evidence type="ECO:0000256" key="3">
    <source>
        <dbReference type="ARBA" id="ARBA00022598"/>
    </source>
</evidence>
<evidence type="ECO:0000256" key="7">
    <source>
        <dbReference type="PROSITE-ProRule" id="PRU00409"/>
    </source>
</evidence>
<dbReference type="InterPro" id="IPR011764">
    <property type="entry name" value="Biotin_carboxylation_dom"/>
</dbReference>
<dbReference type="PROSITE" id="PS50975">
    <property type="entry name" value="ATP_GRASP"/>
    <property type="match status" value="1"/>
</dbReference>
<dbReference type="PANTHER" id="PTHR48095:SF2">
    <property type="entry name" value="BIOTIN CARBOXYLASE, CHLOROPLASTIC"/>
    <property type="match status" value="1"/>
</dbReference>
<dbReference type="NCBIfam" id="NF006367">
    <property type="entry name" value="PRK08591.1"/>
    <property type="match status" value="1"/>
</dbReference>
<dbReference type="Pfam" id="PF02785">
    <property type="entry name" value="Biotin_carb_C"/>
    <property type="match status" value="1"/>
</dbReference>
<evidence type="ECO:0000313" key="10">
    <source>
        <dbReference type="EMBL" id="MDQ0420847.1"/>
    </source>
</evidence>
<evidence type="ECO:0000259" key="8">
    <source>
        <dbReference type="PROSITE" id="PS50975"/>
    </source>
</evidence>
<dbReference type="InterPro" id="IPR051602">
    <property type="entry name" value="ACC_Biotin_Carboxylase"/>
</dbReference>
<protein>
    <recommendedName>
        <fullName evidence="2">biotin carboxylase</fullName>
        <ecNumber evidence="2">6.3.4.14</ecNumber>
    </recommendedName>
</protein>
<proteinExistence type="predicted"/>
<dbReference type="InterPro" id="IPR011761">
    <property type="entry name" value="ATP-grasp"/>
</dbReference>
<evidence type="ECO:0000256" key="6">
    <source>
        <dbReference type="ARBA" id="ARBA00048600"/>
    </source>
</evidence>
<evidence type="ECO:0000256" key="1">
    <source>
        <dbReference type="ARBA" id="ARBA00003761"/>
    </source>
</evidence>
<dbReference type="InterPro" id="IPR011054">
    <property type="entry name" value="Rudment_hybrid_motif"/>
</dbReference>
<dbReference type="InterPro" id="IPR016185">
    <property type="entry name" value="PreATP-grasp_dom_sf"/>
</dbReference>
<name>A0ABU0G830_9HYPH</name>
<evidence type="ECO:0000259" key="9">
    <source>
        <dbReference type="PROSITE" id="PS50979"/>
    </source>
</evidence>
<evidence type="ECO:0000256" key="2">
    <source>
        <dbReference type="ARBA" id="ARBA00013263"/>
    </source>
</evidence>
<comment type="function">
    <text evidence="1">This protein is a component of the acetyl coenzyme A carboxylase complex; first, biotin carboxylase catalyzes the carboxylation of the carrier protein and then the transcarboxylase transfers the carboxyl group to form malonyl-CoA.</text>
</comment>
<dbReference type="PROSITE" id="PS50979">
    <property type="entry name" value="BC"/>
    <property type="match status" value="1"/>
</dbReference>
<dbReference type="PROSITE" id="PS00866">
    <property type="entry name" value="CPSASE_1"/>
    <property type="match status" value="1"/>
</dbReference>
<evidence type="ECO:0000256" key="5">
    <source>
        <dbReference type="ARBA" id="ARBA00022840"/>
    </source>
</evidence>
<feature type="domain" description="Biotin carboxylation" evidence="9">
    <location>
        <begin position="2"/>
        <end position="447"/>
    </location>
</feature>
<keyword evidence="11" id="KW-1185">Reference proteome</keyword>
<dbReference type="GO" id="GO:0004075">
    <property type="term" value="F:biotin carboxylase activity"/>
    <property type="evidence" value="ECO:0007669"/>
    <property type="project" value="UniProtKB-EC"/>
</dbReference>
<comment type="caution">
    <text evidence="10">The sequence shown here is derived from an EMBL/GenBank/DDBJ whole genome shotgun (WGS) entry which is preliminary data.</text>
</comment>
<dbReference type="Gene3D" id="3.30.470.20">
    <property type="entry name" value="ATP-grasp fold, B domain"/>
    <property type="match status" value="1"/>
</dbReference>
<dbReference type="PANTHER" id="PTHR48095">
    <property type="entry name" value="PYRUVATE CARBOXYLASE SUBUNIT A"/>
    <property type="match status" value="1"/>
</dbReference>
<dbReference type="PROSITE" id="PS00867">
    <property type="entry name" value="CPSASE_2"/>
    <property type="match status" value="1"/>
</dbReference>
<dbReference type="NCBIfam" id="NF009471">
    <property type="entry name" value="PRK12833.1"/>
    <property type="match status" value="1"/>
</dbReference>
<feature type="domain" description="ATP-grasp" evidence="8">
    <location>
        <begin position="121"/>
        <end position="318"/>
    </location>
</feature>
<dbReference type="SUPFAM" id="SSF51246">
    <property type="entry name" value="Rudiment single hybrid motif"/>
    <property type="match status" value="1"/>
</dbReference>
<dbReference type="SUPFAM" id="SSF52440">
    <property type="entry name" value="PreATP-grasp domain"/>
    <property type="match status" value="1"/>
</dbReference>
<dbReference type="Pfam" id="PF02786">
    <property type="entry name" value="CPSase_L_D2"/>
    <property type="match status" value="1"/>
</dbReference>
<dbReference type="Proteomes" id="UP001238496">
    <property type="component" value="Unassembled WGS sequence"/>
</dbReference>
<accession>A0ABU0G830</accession>
<dbReference type="EC" id="6.3.4.14" evidence="2"/>
<dbReference type="InterPro" id="IPR005479">
    <property type="entry name" value="CPAse_ATP-bd"/>
</dbReference>
<organism evidence="10 11">
    <name type="scientific">Peteryoungia aggregata LMG 23059</name>
    <dbReference type="NCBI Taxonomy" id="1368425"/>
    <lineage>
        <taxon>Bacteria</taxon>
        <taxon>Pseudomonadati</taxon>
        <taxon>Pseudomonadota</taxon>
        <taxon>Alphaproteobacteria</taxon>
        <taxon>Hyphomicrobiales</taxon>
        <taxon>Rhizobiaceae</taxon>
        <taxon>Peteryoungia</taxon>
    </lineage>
</organism>
<keyword evidence="4 7" id="KW-0547">Nucleotide-binding</keyword>
<dbReference type="SMART" id="SM00878">
    <property type="entry name" value="Biotin_carb_C"/>
    <property type="match status" value="1"/>
</dbReference>
<dbReference type="InterPro" id="IPR005481">
    <property type="entry name" value="BC-like_N"/>
</dbReference>
<dbReference type="Pfam" id="PF00289">
    <property type="entry name" value="Biotin_carb_N"/>
    <property type="match status" value="1"/>
</dbReference>
<gene>
    <name evidence="10" type="ORF">J2045_001871</name>
</gene>
<evidence type="ECO:0000313" key="11">
    <source>
        <dbReference type="Proteomes" id="UP001238496"/>
    </source>
</evidence>
<dbReference type="InterPro" id="IPR005482">
    <property type="entry name" value="Biotin_COase_C"/>
</dbReference>